<dbReference type="Gene3D" id="2.60.120.620">
    <property type="entry name" value="q2cbj1_9rhob like domain"/>
    <property type="match status" value="1"/>
</dbReference>
<protein>
    <submittedName>
        <fullName evidence="2">Uncharacterized protein</fullName>
    </submittedName>
</protein>
<keyword evidence="3" id="KW-1185">Reference proteome</keyword>
<evidence type="ECO:0000313" key="3">
    <source>
        <dbReference type="Proteomes" id="UP000192366"/>
    </source>
</evidence>
<proteinExistence type="predicted"/>
<dbReference type="AlphaFoldDB" id="A0A1W9Z4T2"/>
<feature type="region of interest" description="Disordered" evidence="1">
    <location>
        <begin position="280"/>
        <end position="319"/>
    </location>
</feature>
<reference evidence="2 3" key="1">
    <citation type="submission" date="2017-02" db="EMBL/GenBank/DDBJ databases">
        <title>The new phylogeny of genus Mycobacterium.</title>
        <authorList>
            <person name="Tortoli E."/>
            <person name="Trovato A."/>
            <person name="Cirillo D.M."/>
        </authorList>
    </citation>
    <scope>NUCLEOTIDE SEQUENCE [LARGE SCALE GENOMIC DNA]</scope>
    <source>
        <strain evidence="2 3">DSM 45578</strain>
    </source>
</reference>
<dbReference type="SUPFAM" id="SSF51197">
    <property type="entry name" value="Clavaminate synthase-like"/>
    <property type="match status" value="1"/>
</dbReference>
<name>A0A1W9Z4T2_MYCBA</name>
<dbReference type="Proteomes" id="UP000192366">
    <property type="component" value="Unassembled WGS sequence"/>
</dbReference>
<sequence>MVLRADRMSNMRLRIVDLLRRVGDVGVLGDVGARRHERRARRHRDSLPPLSAPDEELLDTLYHEGAATRAVRIEGAARHEITAAMQRLQATDPAEPVCHLPLDQSNGIAALYRWGLREDNLDIAERVIGGPVRYVGLEMKVERVRAAGIGHQARRWHVDAEDRRMLKIIVYLDEVDSGNGPFEYLPAPVSAAARRTLRCRPGITFLPDDTVVRVAPADAWTQLAGPAGTAVYADTGRVLHRLKAPTDRDRHSVTFVYTSDRPFAVFARFMPPRALVDDVAATSTPRQRRALPDREWLRHQRGTEPPVDPDRRSLSRSAS</sequence>
<evidence type="ECO:0000313" key="2">
    <source>
        <dbReference type="EMBL" id="ORA07293.1"/>
    </source>
</evidence>
<gene>
    <name evidence="2" type="ORF">BST17_02220</name>
</gene>
<organism evidence="2 3">
    <name type="scientific">Mycolicibacterium bacteremicum</name>
    <name type="common">Mycobacterium bacteremicum</name>
    <dbReference type="NCBI Taxonomy" id="564198"/>
    <lineage>
        <taxon>Bacteria</taxon>
        <taxon>Bacillati</taxon>
        <taxon>Actinomycetota</taxon>
        <taxon>Actinomycetes</taxon>
        <taxon>Mycobacteriales</taxon>
        <taxon>Mycobacteriaceae</taxon>
        <taxon>Mycolicibacterium</taxon>
    </lineage>
</organism>
<feature type="compositionally biased region" description="Basic and acidic residues" evidence="1">
    <location>
        <begin position="290"/>
        <end position="313"/>
    </location>
</feature>
<dbReference type="EMBL" id="MVHJ01000001">
    <property type="protein sequence ID" value="ORA07293.1"/>
    <property type="molecule type" value="Genomic_DNA"/>
</dbReference>
<accession>A0A1W9Z4T2</accession>
<evidence type="ECO:0000256" key="1">
    <source>
        <dbReference type="SAM" id="MobiDB-lite"/>
    </source>
</evidence>
<comment type="caution">
    <text evidence="2">The sequence shown here is derived from an EMBL/GenBank/DDBJ whole genome shotgun (WGS) entry which is preliminary data.</text>
</comment>
<dbReference type="STRING" id="564198.BST17_02220"/>